<comment type="caution">
    <text evidence="3">The sequence shown here is derived from an EMBL/GenBank/DDBJ whole genome shotgun (WGS) entry which is preliminary data.</text>
</comment>
<dbReference type="InterPro" id="IPR021125">
    <property type="entry name" value="DUF2127"/>
</dbReference>
<gene>
    <name evidence="3" type="ORF">GCM10022236_52060</name>
</gene>
<protein>
    <submittedName>
        <fullName evidence="3">DUF2127 domain-containing protein</fullName>
    </submittedName>
</protein>
<keyword evidence="2" id="KW-0472">Membrane</keyword>
<dbReference type="RefSeq" id="WP_344810041.1">
    <property type="nucleotide sequence ID" value="NZ_BAABAB010000056.1"/>
</dbReference>
<evidence type="ECO:0000256" key="2">
    <source>
        <dbReference type="SAM" id="Phobius"/>
    </source>
</evidence>
<accession>A0ABP7AYV1</accession>
<name>A0ABP7AYV1_9ACTN</name>
<reference evidence="4" key="1">
    <citation type="journal article" date="2019" name="Int. J. Syst. Evol. Microbiol.">
        <title>The Global Catalogue of Microorganisms (GCM) 10K type strain sequencing project: providing services to taxonomists for standard genome sequencing and annotation.</title>
        <authorList>
            <consortium name="The Broad Institute Genomics Platform"/>
            <consortium name="The Broad Institute Genome Sequencing Center for Infectious Disease"/>
            <person name="Wu L."/>
            <person name="Ma J."/>
        </authorList>
    </citation>
    <scope>NUCLEOTIDE SEQUENCE [LARGE SCALE GENOMIC DNA]</scope>
    <source>
        <strain evidence="4">JCM 16929</strain>
    </source>
</reference>
<keyword evidence="2" id="KW-1133">Transmembrane helix</keyword>
<feature type="transmembrane region" description="Helical" evidence="2">
    <location>
        <begin position="20"/>
        <end position="46"/>
    </location>
</feature>
<dbReference type="Pfam" id="PF09900">
    <property type="entry name" value="DUF2127"/>
    <property type="match status" value="1"/>
</dbReference>
<organism evidence="3 4">
    <name type="scientific">Microlunatus ginsengisoli</name>
    <dbReference type="NCBI Taxonomy" id="363863"/>
    <lineage>
        <taxon>Bacteria</taxon>
        <taxon>Bacillati</taxon>
        <taxon>Actinomycetota</taxon>
        <taxon>Actinomycetes</taxon>
        <taxon>Propionibacteriales</taxon>
        <taxon>Propionibacteriaceae</taxon>
        <taxon>Microlunatus</taxon>
    </lineage>
</organism>
<evidence type="ECO:0000313" key="4">
    <source>
        <dbReference type="Proteomes" id="UP001501490"/>
    </source>
</evidence>
<keyword evidence="2" id="KW-0812">Transmembrane</keyword>
<feature type="transmembrane region" description="Helical" evidence="2">
    <location>
        <begin position="113"/>
        <end position="132"/>
    </location>
</feature>
<evidence type="ECO:0000256" key="1">
    <source>
        <dbReference type="SAM" id="MobiDB-lite"/>
    </source>
</evidence>
<feature type="transmembrane region" description="Helical" evidence="2">
    <location>
        <begin position="82"/>
        <end position="106"/>
    </location>
</feature>
<dbReference type="Proteomes" id="UP001501490">
    <property type="component" value="Unassembled WGS sequence"/>
</dbReference>
<keyword evidence="4" id="KW-1185">Reference proteome</keyword>
<dbReference type="EMBL" id="BAABAB010000056">
    <property type="protein sequence ID" value="GAA3643017.1"/>
    <property type="molecule type" value="Genomic_DNA"/>
</dbReference>
<sequence length="196" mass="20897">MHPTPTRRLIVFQPRDTLDRLFAVSVVIKGLDGLVELVAGLALLLITPPQVEAAAAQFAGSLVGSLLPDAVSAWAVTAAEHVTITGLAFGASYLLAHGVVKVVLVGALLRNKLWAYPLMIAVLIGFLVFQGYQLAHRPSAGLVVLSLFDVVVLVLTWREFHRQRSGRRALESASTRAASTDEGTAQARLSVQASPL</sequence>
<proteinExistence type="predicted"/>
<feature type="region of interest" description="Disordered" evidence="1">
    <location>
        <begin position="171"/>
        <end position="196"/>
    </location>
</feature>
<feature type="compositionally biased region" description="Polar residues" evidence="1">
    <location>
        <begin position="172"/>
        <end position="196"/>
    </location>
</feature>
<evidence type="ECO:0000313" key="3">
    <source>
        <dbReference type="EMBL" id="GAA3643017.1"/>
    </source>
</evidence>
<feature type="transmembrane region" description="Helical" evidence="2">
    <location>
        <begin position="138"/>
        <end position="157"/>
    </location>
</feature>